<dbReference type="Proteomes" id="UP001500383">
    <property type="component" value="Unassembled WGS sequence"/>
</dbReference>
<sequence>MSVGWVLVLVALLPFAAWLVALAAVAVRRALRRRGDEQARRLRLARMLGSADLVVVPTSDVDLPESTVLDVATGAGMRFMGYERTDSPLRRRVGVFVRVGGEVDAVIRAGTGATRAGAVAARAGAVAARGRGAAAPR</sequence>
<organism evidence="2 3">
    <name type="scientific">Dietzia cercidiphylli</name>
    <dbReference type="NCBI Taxonomy" id="498199"/>
    <lineage>
        <taxon>Bacteria</taxon>
        <taxon>Bacillati</taxon>
        <taxon>Actinomycetota</taxon>
        <taxon>Actinomycetes</taxon>
        <taxon>Mycobacteriales</taxon>
        <taxon>Dietziaceae</taxon>
        <taxon>Dietzia</taxon>
    </lineage>
</organism>
<dbReference type="RefSeq" id="WP_344391164.1">
    <property type="nucleotide sequence ID" value="NZ_BAAAQG010000006.1"/>
</dbReference>
<keyword evidence="1" id="KW-1133">Transmembrane helix</keyword>
<proteinExistence type="predicted"/>
<keyword evidence="3" id="KW-1185">Reference proteome</keyword>
<accession>A0ABP4UDE9</accession>
<keyword evidence="1" id="KW-0812">Transmembrane</keyword>
<feature type="transmembrane region" description="Helical" evidence="1">
    <location>
        <begin position="6"/>
        <end position="27"/>
    </location>
</feature>
<comment type="caution">
    <text evidence="2">The sequence shown here is derived from an EMBL/GenBank/DDBJ whole genome shotgun (WGS) entry which is preliminary data.</text>
</comment>
<name>A0ABP4UDE9_9ACTN</name>
<gene>
    <name evidence="2" type="ORF">GCM10009831_11110</name>
</gene>
<evidence type="ECO:0000256" key="1">
    <source>
        <dbReference type="SAM" id="Phobius"/>
    </source>
</evidence>
<reference evidence="3" key="1">
    <citation type="journal article" date="2019" name="Int. J. Syst. Evol. Microbiol.">
        <title>The Global Catalogue of Microorganisms (GCM) 10K type strain sequencing project: providing services to taxonomists for standard genome sequencing and annotation.</title>
        <authorList>
            <consortium name="The Broad Institute Genomics Platform"/>
            <consortium name="The Broad Institute Genome Sequencing Center for Infectious Disease"/>
            <person name="Wu L."/>
            <person name="Ma J."/>
        </authorList>
    </citation>
    <scope>NUCLEOTIDE SEQUENCE [LARGE SCALE GENOMIC DNA]</scope>
    <source>
        <strain evidence="3">JCM 16002</strain>
    </source>
</reference>
<evidence type="ECO:0000313" key="3">
    <source>
        <dbReference type="Proteomes" id="UP001500383"/>
    </source>
</evidence>
<dbReference type="EMBL" id="BAAAQG010000006">
    <property type="protein sequence ID" value="GAA1703523.1"/>
    <property type="molecule type" value="Genomic_DNA"/>
</dbReference>
<evidence type="ECO:0000313" key="2">
    <source>
        <dbReference type="EMBL" id="GAA1703523.1"/>
    </source>
</evidence>
<protein>
    <submittedName>
        <fullName evidence="2">Uncharacterized protein</fullName>
    </submittedName>
</protein>
<keyword evidence="1" id="KW-0472">Membrane</keyword>